<accession>A0ABN1P7H0</accession>
<feature type="region of interest" description="Disordered" evidence="1">
    <location>
        <begin position="1"/>
        <end position="29"/>
    </location>
</feature>
<feature type="domain" description="Transcription elongation factor GreA/GreB C-terminal" evidence="2">
    <location>
        <begin position="114"/>
        <end position="183"/>
    </location>
</feature>
<protein>
    <recommendedName>
        <fullName evidence="2">Transcription elongation factor GreA/GreB C-terminal domain-containing protein</fullName>
    </recommendedName>
</protein>
<evidence type="ECO:0000259" key="2">
    <source>
        <dbReference type="Pfam" id="PF01272"/>
    </source>
</evidence>
<keyword evidence="4" id="KW-1185">Reference proteome</keyword>
<sequence length="186" mass="21033">MRRSVRAELPPAQPTPGPRCPRAGRGGWSAWDGEAMTAAAHDERHALLEELDLLRARRRELEESLVSDDHRPHDFGELGETTELRDEIDWIDRRVRDLVHHLWEAGRPDGDTSERAGLYSVVTLRFPDGTSETLQVTRFPDEDVPVATPESPLGRALLGAQPGDEITWTAPDGRWRARVERVRRPV</sequence>
<reference evidence="3 4" key="1">
    <citation type="journal article" date="2019" name="Int. J. Syst. Evol. Microbiol.">
        <title>The Global Catalogue of Microorganisms (GCM) 10K type strain sequencing project: providing services to taxonomists for standard genome sequencing and annotation.</title>
        <authorList>
            <consortium name="The Broad Institute Genomics Platform"/>
            <consortium name="The Broad Institute Genome Sequencing Center for Infectious Disease"/>
            <person name="Wu L."/>
            <person name="Ma J."/>
        </authorList>
    </citation>
    <scope>NUCLEOTIDE SEQUENCE [LARGE SCALE GENOMIC DNA]</scope>
    <source>
        <strain evidence="3 4">JCM 11117</strain>
    </source>
</reference>
<dbReference type="Gene3D" id="3.10.50.30">
    <property type="entry name" value="Transcription elongation factor, GreA/GreB, C-terminal domain"/>
    <property type="match status" value="1"/>
</dbReference>
<gene>
    <name evidence="3" type="ORF">GCM10009559_07930</name>
</gene>
<evidence type="ECO:0000313" key="4">
    <source>
        <dbReference type="Proteomes" id="UP001499967"/>
    </source>
</evidence>
<dbReference type="InterPro" id="IPR036953">
    <property type="entry name" value="GreA/GreB_C_sf"/>
</dbReference>
<dbReference type="InterPro" id="IPR001437">
    <property type="entry name" value="Tscrpt_elong_fac_GreA/B_C"/>
</dbReference>
<dbReference type="SUPFAM" id="SSF54534">
    <property type="entry name" value="FKBP-like"/>
    <property type="match status" value="1"/>
</dbReference>
<evidence type="ECO:0000256" key="1">
    <source>
        <dbReference type="SAM" id="MobiDB-lite"/>
    </source>
</evidence>
<name>A0ABN1P7H0_9PSEU</name>
<dbReference type="Proteomes" id="UP001499967">
    <property type="component" value="Unassembled WGS sequence"/>
</dbReference>
<proteinExistence type="predicted"/>
<dbReference type="Pfam" id="PF01272">
    <property type="entry name" value="GreA_GreB"/>
    <property type="match status" value="1"/>
</dbReference>
<dbReference type="EMBL" id="BAAAHP010000018">
    <property type="protein sequence ID" value="GAA0923650.1"/>
    <property type="molecule type" value="Genomic_DNA"/>
</dbReference>
<evidence type="ECO:0000313" key="3">
    <source>
        <dbReference type="EMBL" id="GAA0923650.1"/>
    </source>
</evidence>
<comment type="caution">
    <text evidence="3">The sequence shown here is derived from an EMBL/GenBank/DDBJ whole genome shotgun (WGS) entry which is preliminary data.</text>
</comment>
<organism evidence="3 4">
    <name type="scientific">Pseudonocardia zijingensis</name>
    <dbReference type="NCBI Taxonomy" id="153376"/>
    <lineage>
        <taxon>Bacteria</taxon>
        <taxon>Bacillati</taxon>
        <taxon>Actinomycetota</taxon>
        <taxon>Actinomycetes</taxon>
        <taxon>Pseudonocardiales</taxon>
        <taxon>Pseudonocardiaceae</taxon>
        <taxon>Pseudonocardia</taxon>
    </lineage>
</organism>